<keyword evidence="1" id="KW-1133">Transmembrane helix</keyword>
<organism evidence="2 3">
    <name type="scientific">Actinotalea soli</name>
    <dbReference type="NCBI Taxonomy" id="2819234"/>
    <lineage>
        <taxon>Bacteria</taxon>
        <taxon>Bacillati</taxon>
        <taxon>Actinomycetota</taxon>
        <taxon>Actinomycetes</taxon>
        <taxon>Micrococcales</taxon>
        <taxon>Cellulomonadaceae</taxon>
        <taxon>Actinotalea</taxon>
    </lineage>
</organism>
<keyword evidence="3" id="KW-1185">Reference proteome</keyword>
<name>A0A939LNC4_9CELL</name>
<sequence>MDDRRPTMMDRRRRRARIVAIVVALAFVATATLPLIAFAAPQGQAGPALAEASGVDPWVVGVLGLAAIGAALVTIIIRIRRPPGD</sequence>
<dbReference type="EMBL" id="JAGEMK010000001">
    <property type="protein sequence ID" value="MBO1750916.1"/>
    <property type="molecule type" value="Genomic_DNA"/>
</dbReference>
<evidence type="ECO:0000313" key="3">
    <source>
        <dbReference type="Proteomes" id="UP000664209"/>
    </source>
</evidence>
<proteinExistence type="predicted"/>
<feature type="transmembrane region" description="Helical" evidence="1">
    <location>
        <begin position="58"/>
        <end position="79"/>
    </location>
</feature>
<keyword evidence="1" id="KW-0472">Membrane</keyword>
<protein>
    <submittedName>
        <fullName evidence="2">Uncharacterized protein</fullName>
    </submittedName>
</protein>
<accession>A0A939LNC4</accession>
<reference evidence="2" key="1">
    <citation type="submission" date="2021-03" db="EMBL/GenBank/DDBJ databases">
        <title>Actinotalea soli sp. nov., isolated from soil.</title>
        <authorList>
            <person name="Ping W."/>
            <person name="Zhang J."/>
        </authorList>
    </citation>
    <scope>NUCLEOTIDE SEQUENCE</scope>
    <source>
        <strain evidence="2">BY-33</strain>
    </source>
</reference>
<dbReference type="AlphaFoldDB" id="A0A939LNC4"/>
<evidence type="ECO:0000313" key="2">
    <source>
        <dbReference type="EMBL" id="MBO1750916.1"/>
    </source>
</evidence>
<comment type="caution">
    <text evidence="2">The sequence shown here is derived from an EMBL/GenBank/DDBJ whole genome shotgun (WGS) entry which is preliminary data.</text>
</comment>
<gene>
    <name evidence="2" type="ORF">J4G33_03780</name>
</gene>
<dbReference type="Proteomes" id="UP000664209">
    <property type="component" value="Unassembled WGS sequence"/>
</dbReference>
<keyword evidence="1" id="KW-0812">Transmembrane</keyword>
<evidence type="ECO:0000256" key="1">
    <source>
        <dbReference type="SAM" id="Phobius"/>
    </source>
</evidence>
<dbReference type="RefSeq" id="WP_208054521.1">
    <property type="nucleotide sequence ID" value="NZ_JAGEMK010000001.1"/>
</dbReference>